<reference evidence="4 5" key="1">
    <citation type="submission" date="2018-07" db="EMBL/GenBank/DDBJ databases">
        <title>Freshwater and sediment microbial communities from various areas in North America, analyzing microbe dynamics in response to fracking.</title>
        <authorList>
            <person name="Lamendella R."/>
        </authorList>
    </citation>
    <scope>NUCLEOTIDE SEQUENCE [LARGE SCALE GENOMIC DNA]</scope>
    <source>
        <strain evidence="4 5">86_o</strain>
    </source>
</reference>
<dbReference type="InterPro" id="IPR043968">
    <property type="entry name" value="SGNH"/>
</dbReference>
<feature type="domain" description="Acyltransferase 3" evidence="2">
    <location>
        <begin position="7"/>
        <end position="325"/>
    </location>
</feature>
<organism evidence="4 5">
    <name type="scientific">Pseudidiomarina tainanensis</name>
    <dbReference type="NCBI Taxonomy" id="502365"/>
    <lineage>
        <taxon>Bacteria</taxon>
        <taxon>Pseudomonadati</taxon>
        <taxon>Pseudomonadota</taxon>
        <taxon>Gammaproteobacteria</taxon>
        <taxon>Alteromonadales</taxon>
        <taxon>Idiomarinaceae</taxon>
        <taxon>Pseudidiomarina</taxon>
    </lineage>
</organism>
<dbReference type="InterPro" id="IPR050879">
    <property type="entry name" value="Acyltransferase_3"/>
</dbReference>
<feature type="transmembrane region" description="Helical" evidence="1">
    <location>
        <begin position="73"/>
        <end position="93"/>
    </location>
</feature>
<feature type="domain" description="SGNH" evidence="3">
    <location>
        <begin position="405"/>
        <end position="647"/>
    </location>
</feature>
<feature type="transmembrane region" description="Helical" evidence="1">
    <location>
        <begin position="165"/>
        <end position="185"/>
    </location>
</feature>
<dbReference type="Proteomes" id="UP000252848">
    <property type="component" value="Unassembled WGS sequence"/>
</dbReference>
<feature type="transmembrane region" description="Helical" evidence="1">
    <location>
        <begin position="143"/>
        <end position="160"/>
    </location>
</feature>
<accession>A0A368UL75</accession>
<evidence type="ECO:0000259" key="3">
    <source>
        <dbReference type="Pfam" id="PF19040"/>
    </source>
</evidence>
<name>A0A368UL75_9GAMM</name>
<dbReference type="PANTHER" id="PTHR23028">
    <property type="entry name" value="ACETYLTRANSFERASE"/>
    <property type="match status" value="1"/>
</dbReference>
<proteinExistence type="predicted"/>
<dbReference type="GO" id="GO:0016020">
    <property type="term" value="C:membrane"/>
    <property type="evidence" value="ECO:0007669"/>
    <property type="project" value="TreeGrafter"/>
</dbReference>
<dbReference type="EMBL" id="QPJA01000030">
    <property type="protein sequence ID" value="RCW27988.1"/>
    <property type="molecule type" value="Genomic_DNA"/>
</dbReference>
<feature type="transmembrane region" description="Helical" evidence="1">
    <location>
        <begin position="9"/>
        <end position="26"/>
    </location>
</feature>
<evidence type="ECO:0000313" key="4">
    <source>
        <dbReference type="EMBL" id="RCW27988.1"/>
    </source>
</evidence>
<feature type="transmembrane region" description="Helical" evidence="1">
    <location>
        <begin position="346"/>
        <end position="365"/>
    </location>
</feature>
<dbReference type="Pfam" id="PF01757">
    <property type="entry name" value="Acyl_transf_3"/>
    <property type="match status" value="1"/>
</dbReference>
<protein>
    <submittedName>
        <fullName evidence="4">Peptidoglycan/LPS O-acetylase OafA/YrhL</fullName>
    </submittedName>
</protein>
<gene>
    <name evidence="4" type="ORF">DFO79_1305</name>
</gene>
<dbReference type="GO" id="GO:0009103">
    <property type="term" value="P:lipopolysaccharide biosynthetic process"/>
    <property type="evidence" value="ECO:0007669"/>
    <property type="project" value="TreeGrafter"/>
</dbReference>
<dbReference type="AlphaFoldDB" id="A0A368UL75"/>
<keyword evidence="1" id="KW-1133">Transmembrane helix</keyword>
<evidence type="ECO:0000256" key="1">
    <source>
        <dbReference type="SAM" id="Phobius"/>
    </source>
</evidence>
<evidence type="ECO:0000259" key="2">
    <source>
        <dbReference type="Pfam" id="PF01757"/>
    </source>
</evidence>
<keyword evidence="1" id="KW-0812">Transmembrane</keyword>
<feature type="transmembrane region" description="Helical" evidence="1">
    <location>
        <begin position="309"/>
        <end position="326"/>
    </location>
</feature>
<keyword evidence="1" id="KW-0472">Membrane</keyword>
<dbReference type="GO" id="GO:0016747">
    <property type="term" value="F:acyltransferase activity, transferring groups other than amino-acyl groups"/>
    <property type="evidence" value="ECO:0007669"/>
    <property type="project" value="InterPro"/>
</dbReference>
<dbReference type="PANTHER" id="PTHR23028:SF53">
    <property type="entry name" value="ACYL_TRANSF_3 DOMAIN-CONTAINING PROTEIN"/>
    <property type="match status" value="1"/>
</dbReference>
<sequence>MKGFRTDINGLRAWAVIAVVLFHFGVPGFGGGFVGVDIFFVISGYLMTGIILQKLASDTKFSIFDFYLARSRRIVPALLFLCFVLMIVGWFLLPSIQYEQLAKHAISAILFISNIVFWRESGYFDASSHEKWLLHSWSLSVEWQFYIIFPIVLLVLWKLIPNKRFLVWVMILGVIASLTLSILASQKYVSASFYLLPTRAWELLIGGLVYHYGPQLKLAEKHRVLLEYMGIALILVSIVSFTGDMVWPGYLAAVPVIGCSMVLLANQEQSIFTGSYVAQWLGKTSYSIYLWHWPFAVLLYISGTLGNPILVSIAIGISILLGWLSWRLIESPSRVALTHIGRIPQLGATLTLVVGLIIIPSYWVYNSEGVGISGRYPANVDQMFAEANNVNPMRSECSNWERLLGDPCKYGGENLGAIVIGDSHAMAVVRAIEAALPSQEQHVLDLTHDSCPTIANVKSLKRGPECGEFVESVINTLSEVPGSVPILIVNRISGYIEGPNEPDRAAEIPTPDRYLNDPFDSRDEIFYADMKDGIVETACRMSATHSVYLMRPIPELKQNVPSTMGWSSVFGSTKRVALSIEEYRERHRVAIEAQNQAARQCGVHILDPLPLLCDKEFCYGDFNGRPVYYDDDHLSLFGAERLEPLWQKMFDKS</sequence>
<feature type="transmembrane region" description="Helical" evidence="1">
    <location>
        <begin position="191"/>
        <end position="212"/>
    </location>
</feature>
<dbReference type="InterPro" id="IPR002656">
    <property type="entry name" value="Acyl_transf_3_dom"/>
</dbReference>
<dbReference type="RefSeq" id="WP_114450948.1">
    <property type="nucleotide sequence ID" value="NZ_QPJA01000030.1"/>
</dbReference>
<comment type="caution">
    <text evidence="4">The sequence shown here is derived from an EMBL/GenBank/DDBJ whole genome shotgun (WGS) entry which is preliminary data.</text>
</comment>
<dbReference type="Pfam" id="PF19040">
    <property type="entry name" value="SGNH"/>
    <property type="match status" value="1"/>
</dbReference>
<feature type="transmembrane region" description="Helical" evidence="1">
    <location>
        <begin position="247"/>
        <end position="265"/>
    </location>
</feature>
<feature type="transmembrane region" description="Helical" evidence="1">
    <location>
        <begin position="286"/>
        <end position="303"/>
    </location>
</feature>
<feature type="transmembrane region" description="Helical" evidence="1">
    <location>
        <begin position="224"/>
        <end position="241"/>
    </location>
</feature>
<evidence type="ECO:0000313" key="5">
    <source>
        <dbReference type="Proteomes" id="UP000252848"/>
    </source>
</evidence>